<reference evidence="1 2" key="1">
    <citation type="submission" date="2016-12" db="EMBL/GenBank/DDBJ databases">
        <title>Genome Mining:The Detection of Biosynthetic Gene Clusters to Aid in the Expression of Curamycin A produced by Streptomyces sp. strain CZA14.</title>
        <authorList>
            <person name="Durrell K.A."/>
            <person name="Kirby B.M."/>
            <person name="Khan W."/>
            <person name="Mthethwa T."/>
            <person name="Le Roes-Hill M."/>
        </authorList>
    </citation>
    <scope>NUCLEOTIDE SEQUENCE [LARGE SCALE GENOMIC DNA]</scope>
    <source>
        <strain evidence="1 2">CZA14</strain>
    </source>
</reference>
<protein>
    <recommendedName>
        <fullName evidence="3">DUF4034 domain-containing protein</fullName>
    </recommendedName>
</protein>
<keyword evidence="2" id="KW-1185">Reference proteome</keyword>
<proteinExistence type="predicted"/>
<dbReference type="EMBL" id="MRYD01000008">
    <property type="protein sequence ID" value="OSZ61834.1"/>
    <property type="molecule type" value="Genomic_DNA"/>
</dbReference>
<dbReference type="RefSeq" id="WP_086167785.1">
    <property type="nucleotide sequence ID" value="NZ_MRYD01000008.1"/>
</dbReference>
<evidence type="ECO:0000313" key="2">
    <source>
        <dbReference type="Proteomes" id="UP000194266"/>
    </source>
</evidence>
<comment type="caution">
    <text evidence="1">The sequence shown here is derived from an EMBL/GenBank/DDBJ whole genome shotgun (WGS) entry which is preliminary data.</text>
</comment>
<accession>A0ABX3YST9</accession>
<name>A0ABX3YST9_9ACTN</name>
<organism evidence="1 2">
    <name type="scientific">Streptomyces pharetrae CZA14</name>
    <dbReference type="NCBI Taxonomy" id="1144883"/>
    <lineage>
        <taxon>Bacteria</taxon>
        <taxon>Bacillati</taxon>
        <taxon>Actinomycetota</taxon>
        <taxon>Actinomycetes</taxon>
        <taxon>Kitasatosporales</taxon>
        <taxon>Streptomycetaceae</taxon>
        <taxon>Streptomyces</taxon>
    </lineage>
</organism>
<dbReference type="Proteomes" id="UP000194266">
    <property type="component" value="Unassembled WGS sequence"/>
</dbReference>
<evidence type="ECO:0008006" key="3">
    <source>
        <dbReference type="Google" id="ProtNLM"/>
    </source>
</evidence>
<evidence type="ECO:0000313" key="1">
    <source>
        <dbReference type="EMBL" id="OSZ61834.1"/>
    </source>
</evidence>
<sequence>MSRTTSGIPGAVPGTGPFFDPYDTLPELLPLRTAARAGDWAAVRAYFAALDSPEQVSFAVGLLAEEDGVETMLERAAAEHPADPLPRTLLADRYVRIGWAIRSDLRAEHVSQDQFARFHAWLRRAEQLLIEVCAQAPWYAPAWTVRLITARGLQLGQAEARRRYDRLSAHHPHHYPAQTQLLQQLCPKWGGSWDAAHGFAREATTAAPDGAHTGALVALAHLERWLDLDGPEAGAYLRGVPVRDDLRFAAQVSVLHPDHRPGWHWIGAHSAFAMAFSLGGHFSDARRHFEVLGDRASDFPWSYLSDPRAAFVKYRKSALATI</sequence>
<gene>
    <name evidence="1" type="ORF">OQI_03035</name>
</gene>